<comment type="caution">
    <text evidence="1">The sequence shown here is derived from an EMBL/GenBank/DDBJ whole genome shotgun (WGS) entry which is preliminary data.</text>
</comment>
<dbReference type="InterPro" id="IPR058007">
    <property type="entry name" value="Gp5.9"/>
</dbReference>
<dbReference type="RefSeq" id="WP_275232328.1">
    <property type="nucleotide sequence ID" value="NZ_JARDXE010000017.1"/>
</dbReference>
<accession>A0AAW6LRJ3</accession>
<dbReference type="EMBL" id="JARDXE010000017">
    <property type="protein sequence ID" value="MDE8648091.1"/>
    <property type="molecule type" value="Genomic_DNA"/>
</dbReference>
<organism evidence="1 2">
    <name type="scientific">Rhodococcus qingshengii</name>
    <dbReference type="NCBI Taxonomy" id="334542"/>
    <lineage>
        <taxon>Bacteria</taxon>
        <taxon>Bacillati</taxon>
        <taxon>Actinomycetota</taxon>
        <taxon>Actinomycetes</taxon>
        <taxon>Mycobacteriales</taxon>
        <taxon>Nocardiaceae</taxon>
        <taxon>Rhodococcus</taxon>
        <taxon>Rhodococcus erythropolis group</taxon>
    </lineage>
</organism>
<dbReference type="Proteomes" id="UP001217325">
    <property type="component" value="Unassembled WGS sequence"/>
</dbReference>
<dbReference type="AlphaFoldDB" id="A0AAW6LRJ3"/>
<reference evidence="1" key="1">
    <citation type="submission" date="2023-02" db="EMBL/GenBank/DDBJ databases">
        <title>A novel hydrolase synthesized by Rhodococcus erythropolis HQ is responsible for the detoxification of Zearalenone.</title>
        <authorList>
            <person name="Hu J."/>
            <person name="Xu J."/>
        </authorList>
    </citation>
    <scope>NUCLEOTIDE SEQUENCE</scope>
    <source>
        <strain evidence="1">HQ</strain>
    </source>
</reference>
<proteinExistence type="predicted"/>
<dbReference type="Pfam" id="PF25708">
    <property type="entry name" value="Phage_T7_Gp5_9"/>
    <property type="match status" value="1"/>
</dbReference>
<evidence type="ECO:0000313" key="1">
    <source>
        <dbReference type="EMBL" id="MDE8648091.1"/>
    </source>
</evidence>
<evidence type="ECO:0000313" key="2">
    <source>
        <dbReference type="Proteomes" id="UP001217325"/>
    </source>
</evidence>
<sequence>MPEETITISKSEYDSLKEDELWLRALEDAGVDNWRGVDYAKDTLREWQDEESDD</sequence>
<gene>
    <name evidence="1" type="ORF">PXH69_24240</name>
</gene>
<name>A0AAW6LRJ3_RHOSG</name>
<protein>
    <submittedName>
        <fullName evidence="1">Uncharacterized protein</fullName>
    </submittedName>
</protein>